<accession>B7U9M1</accession>
<reference evidence="2" key="1">
    <citation type="journal article" date="2009" name="BMC Biol.">
        <title>Conditional embryonic lethality to improve the sterile insect technique in Ceratitis capitata (Diptera: Tephritidae).</title>
        <authorList>
            <person name="Schetelig M.F."/>
            <person name="Caceres C."/>
            <person name="Zacharopoulou A."/>
            <person name="Franz G."/>
            <person name="Wimmer E.A."/>
        </authorList>
    </citation>
    <scope>NUCLEOTIDE SEQUENCE</scope>
</reference>
<dbReference type="GO" id="GO:0019005">
    <property type="term" value="C:SCF ubiquitin ligase complex"/>
    <property type="evidence" value="ECO:0007669"/>
    <property type="project" value="TreeGrafter"/>
</dbReference>
<evidence type="ECO:0000313" key="2">
    <source>
        <dbReference type="EMBL" id="ACK57533.1"/>
    </source>
</evidence>
<dbReference type="PANTHER" id="PTHR13318">
    <property type="entry name" value="PARTNER OF PAIRED, ISOFORM B-RELATED"/>
    <property type="match status" value="1"/>
</dbReference>
<organism evidence="2">
    <name type="scientific">Ceratitis capitata</name>
    <name type="common">Mediterranean fruit fly</name>
    <name type="synonym">Tephritis capitata</name>
    <dbReference type="NCBI Taxonomy" id="7213"/>
    <lineage>
        <taxon>Eukaryota</taxon>
        <taxon>Metazoa</taxon>
        <taxon>Ecdysozoa</taxon>
        <taxon>Arthropoda</taxon>
        <taxon>Hexapoda</taxon>
        <taxon>Insecta</taxon>
        <taxon>Pterygota</taxon>
        <taxon>Neoptera</taxon>
        <taxon>Endopterygota</taxon>
        <taxon>Diptera</taxon>
        <taxon>Brachycera</taxon>
        <taxon>Muscomorpha</taxon>
        <taxon>Tephritoidea</taxon>
        <taxon>Tephritidae</taxon>
        <taxon>Ceratitis</taxon>
        <taxon>Ceratitis</taxon>
    </lineage>
</organism>
<dbReference type="Gene3D" id="3.80.10.10">
    <property type="entry name" value="Ribonuclease Inhibitor"/>
    <property type="match status" value="1"/>
</dbReference>
<dbReference type="InterPro" id="IPR006553">
    <property type="entry name" value="Leu-rich_rpt_Cys-con_subtyp"/>
</dbReference>
<dbReference type="EMBL" id="FJ460705">
    <property type="protein sequence ID" value="ACK57533.1"/>
    <property type="molecule type" value="mRNA"/>
</dbReference>
<dbReference type="InterPro" id="IPR001810">
    <property type="entry name" value="F-box_dom"/>
</dbReference>
<evidence type="ECO:0000259" key="1">
    <source>
        <dbReference type="PROSITE" id="PS50181"/>
    </source>
</evidence>
<dbReference type="GeneID" id="101456299"/>
<dbReference type="OrthoDB" id="6492012at2759"/>
<dbReference type="KEGG" id="ccat:101456299"/>
<dbReference type="GO" id="GO:0031146">
    <property type="term" value="P:SCF-dependent proteasomal ubiquitin-dependent protein catabolic process"/>
    <property type="evidence" value="ECO:0007669"/>
    <property type="project" value="TreeGrafter"/>
</dbReference>
<dbReference type="PANTHER" id="PTHR13318:SF247">
    <property type="entry name" value="GH16156P"/>
    <property type="match status" value="1"/>
</dbReference>
<feature type="domain" description="F-box" evidence="1">
    <location>
        <begin position="124"/>
        <end position="172"/>
    </location>
</feature>
<dbReference type="InterPro" id="IPR032675">
    <property type="entry name" value="LRR_dom_sf"/>
</dbReference>
<dbReference type="SMART" id="SM00367">
    <property type="entry name" value="LRR_CC"/>
    <property type="match status" value="2"/>
</dbReference>
<dbReference type="RefSeq" id="NP_001266350.1">
    <property type="nucleotide sequence ID" value="NM_001279421.1"/>
</dbReference>
<sequence>MEQVLSNKNDKSSNGNGVLVQCIQVTYKKTPVYSLRQYFRQFGAFRNFETAYDLNPQQLEPIKRLLITYVEQEAARRVLQNESHFVENEIVNVKSTNSRQELVKENVCETERENLEIAHTREKAFNILQLPEFCIHAILERMAPGDQIRFVQSHRSFQTIFETFSRRKYKKFIWNKTQSMTMGEIRDFLSIAGKYMVELNGEIRNRYYDDVMNLLIVYCPNFEKVTLSDIYINPDSFRNFLRGLPNLRELNLTYYQLDERAFAALRDAKKLRVLKLSNMFHIRGKHLQTLTQLEHLSLHHCWLVRSKHLIKLCEALVNLRTLDIRGIHYASPCFFQVIDTHCKRLEVLKMCAPEFNYDRVALLPRLKHLEIKYPTPVDRLTIISHLAQHKADQLEVLKIYTRKCLTDKDVTSLSELRELRELSIAFNRDTVTNGALAKLCKLKQLEELTIAACDEVTDDGLLKLVKNCEKLSTLNIQYCNRITNDFVTDVASLARHRYRKLTIYTFGTAVDKKKLIQLPKYKEAAERFGLNIEFEFSKTGLSDYEYVFTLFENELLERRLIARGL</sequence>
<protein>
    <submittedName>
        <fullName evidence="2">Sub2-63</fullName>
    </submittedName>
</protein>
<dbReference type="PROSITE" id="PS50181">
    <property type="entry name" value="FBOX"/>
    <property type="match status" value="1"/>
</dbReference>
<name>B7U9M1_CERCA</name>
<dbReference type="AlphaFoldDB" id="B7U9M1"/>
<proteinExistence type="evidence at transcript level"/>
<dbReference type="SUPFAM" id="SSF52047">
    <property type="entry name" value="RNI-like"/>
    <property type="match status" value="1"/>
</dbReference>